<dbReference type="EMBL" id="CM031820">
    <property type="protein sequence ID" value="KAG6634244.1"/>
    <property type="molecule type" value="Genomic_DNA"/>
</dbReference>
<dbReference type="Proteomes" id="UP000811609">
    <property type="component" value="Chromosome 12"/>
</dbReference>
<proteinExistence type="predicted"/>
<evidence type="ECO:0000313" key="2">
    <source>
        <dbReference type="Proteomes" id="UP000811609"/>
    </source>
</evidence>
<name>A0A8T1NY96_CARIL</name>
<dbReference type="AlphaFoldDB" id="A0A8T1NY96"/>
<sequence>MLHQETIHFYIFIASRDYLLWKQLIVLTIPCKKALLVFFLQAGLRKWSWKCPQFLIAQLMNNPLFHIQLNSYLENIKKEADNFSQIKFHNKFSRGMVNLHV</sequence>
<organism evidence="1 2">
    <name type="scientific">Carya illinoinensis</name>
    <name type="common">Pecan</name>
    <dbReference type="NCBI Taxonomy" id="32201"/>
    <lineage>
        <taxon>Eukaryota</taxon>
        <taxon>Viridiplantae</taxon>
        <taxon>Streptophyta</taxon>
        <taxon>Embryophyta</taxon>
        <taxon>Tracheophyta</taxon>
        <taxon>Spermatophyta</taxon>
        <taxon>Magnoliopsida</taxon>
        <taxon>eudicotyledons</taxon>
        <taxon>Gunneridae</taxon>
        <taxon>Pentapetalae</taxon>
        <taxon>rosids</taxon>
        <taxon>fabids</taxon>
        <taxon>Fagales</taxon>
        <taxon>Juglandaceae</taxon>
        <taxon>Carya</taxon>
    </lineage>
</organism>
<protein>
    <submittedName>
        <fullName evidence="1">Uncharacterized protein</fullName>
    </submittedName>
</protein>
<evidence type="ECO:0000313" key="1">
    <source>
        <dbReference type="EMBL" id="KAG6634244.1"/>
    </source>
</evidence>
<comment type="caution">
    <text evidence="1">The sequence shown here is derived from an EMBL/GenBank/DDBJ whole genome shotgun (WGS) entry which is preliminary data.</text>
</comment>
<gene>
    <name evidence="1" type="ORF">CIPAW_12G104800</name>
</gene>
<accession>A0A8T1NY96</accession>
<reference evidence="1" key="1">
    <citation type="submission" date="2020-12" db="EMBL/GenBank/DDBJ databases">
        <title>WGS assembly of Carya illinoinensis cv. Pawnee.</title>
        <authorList>
            <person name="Platts A."/>
            <person name="Shu S."/>
            <person name="Wright S."/>
            <person name="Barry K."/>
            <person name="Edger P."/>
            <person name="Pires J.C."/>
            <person name="Schmutz J."/>
        </authorList>
    </citation>
    <scope>NUCLEOTIDE SEQUENCE</scope>
    <source>
        <tissue evidence="1">Leaf</tissue>
    </source>
</reference>
<keyword evidence="2" id="KW-1185">Reference proteome</keyword>